<evidence type="ECO:0000313" key="15">
    <source>
        <dbReference type="EMBL" id="MCG6502993.1"/>
    </source>
</evidence>
<evidence type="ECO:0000313" key="16">
    <source>
        <dbReference type="Proteomes" id="UP001298424"/>
    </source>
</evidence>
<dbReference type="SUPFAM" id="SSF56935">
    <property type="entry name" value="Porins"/>
    <property type="match status" value="1"/>
</dbReference>
<dbReference type="Proteomes" id="UP001298424">
    <property type="component" value="Unassembled WGS sequence"/>
</dbReference>
<keyword evidence="6 11" id="KW-0798">TonB box</keyword>
<accession>A0ABS9NJN1</accession>
<keyword evidence="16" id="KW-1185">Reference proteome</keyword>
<sequence>MKGKRQPQEGSRLDSGSKDVLDETALKSTRSISLGQTVEKISGVQNSSFGPNNGLPQIRSLGGTRVKVMENGLGVSDMAAVSGNLPTAVQPFMAEKITVHKSSVAVLYGGNAIGGAVNVETGQIPAALPEKPFGGKVEISGGYNTPHTEILSLDGKAGKLAWHIDGFNSKISHYRIPGYSKASACYEHVGKNLYFPLSSACQFEVRYNYFFNKGFYRYVDKNYLDKGEAWRDAMGLSYADLYRETKPNFGNWVENPLYDPSITEGNGRSIKSITHITPDEKGRLTNSHMHNRSFSAGASYIGDQGYVGIGVSRYLNDYGMPGYSSYNTHVKKLNGALPANVSAAQTRWTGEAMYRPGSAWFNNIKAQFAHTDAKNREFLGNYFVSSINSRSNDLRIEFNHKAGDFLRGSAGIDWRQRRTDGVGADRFLPDTRTRAYGVFALEKFRYRSLEAEVGARVGKVSHTPDFSNFKPSRNYGGSRENKKYNFDLHSHQLALAWQPLDAWRISLRRSRSQRAPDINELFAGNLHFSTFASENGDTDLKKETAKTWEIGNEITWRNTKFKAAYYHTAFDDYIYLGHSGVYAQWLPIRYWQQGDTKIRGFELELTQAFNLKRYGSLEARLFADLVKNSPVDKPACTAADARDPDKWKKCVRIHNQGDYMPGLPASRYGIGLEWSKGNWQVGSSLTRYTSQKRRGKAVYEEADLGGYNIWDAYIAYSHKLAGDRTLEWFVDARNLGNVEARPHNSTLKYLAPLPGRSLRTGLRFAF</sequence>
<keyword evidence="9 10" id="KW-0998">Cell outer membrane</keyword>
<dbReference type="PANTHER" id="PTHR30069">
    <property type="entry name" value="TONB-DEPENDENT OUTER MEMBRANE RECEPTOR"/>
    <property type="match status" value="1"/>
</dbReference>
<evidence type="ECO:0000256" key="3">
    <source>
        <dbReference type="ARBA" id="ARBA00022448"/>
    </source>
</evidence>
<feature type="region of interest" description="Disordered" evidence="12">
    <location>
        <begin position="1"/>
        <end position="24"/>
    </location>
</feature>
<evidence type="ECO:0000256" key="1">
    <source>
        <dbReference type="ARBA" id="ARBA00004571"/>
    </source>
</evidence>
<keyword evidence="3 10" id="KW-0813">Transport</keyword>
<feature type="domain" description="TonB-dependent receptor-like beta-barrel" evidence="13">
    <location>
        <begin position="308"/>
        <end position="735"/>
    </location>
</feature>
<dbReference type="RefSeq" id="WP_238744892.1">
    <property type="nucleotide sequence ID" value="NZ_JAKOOW010000001.1"/>
</dbReference>
<comment type="similarity">
    <text evidence="2 10 11">Belongs to the TonB-dependent receptor family.</text>
</comment>
<evidence type="ECO:0000259" key="14">
    <source>
        <dbReference type="Pfam" id="PF07715"/>
    </source>
</evidence>
<evidence type="ECO:0000256" key="4">
    <source>
        <dbReference type="ARBA" id="ARBA00022452"/>
    </source>
</evidence>
<dbReference type="PANTHER" id="PTHR30069:SF40">
    <property type="entry name" value="TONB-DEPENDENT RECEPTOR NMB0964-RELATED"/>
    <property type="match status" value="1"/>
</dbReference>
<dbReference type="InterPro" id="IPR037066">
    <property type="entry name" value="Plug_dom_sf"/>
</dbReference>
<comment type="caution">
    <text evidence="15">The sequence shown here is derived from an EMBL/GenBank/DDBJ whole genome shotgun (WGS) entry which is preliminary data.</text>
</comment>
<evidence type="ECO:0000256" key="12">
    <source>
        <dbReference type="SAM" id="MobiDB-lite"/>
    </source>
</evidence>
<evidence type="ECO:0000256" key="8">
    <source>
        <dbReference type="ARBA" id="ARBA00023170"/>
    </source>
</evidence>
<feature type="compositionally biased region" description="Basic and acidic residues" evidence="12">
    <location>
        <begin position="11"/>
        <end position="24"/>
    </location>
</feature>
<dbReference type="Pfam" id="PF07715">
    <property type="entry name" value="Plug"/>
    <property type="match status" value="1"/>
</dbReference>
<name>A0ABS9NJN1_9NEIS</name>
<gene>
    <name evidence="15" type="ORF">MB824_00530</name>
</gene>
<evidence type="ECO:0000256" key="2">
    <source>
        <dbReference type="ARBA" id="ARBA00009810"/>
    </source>
</evidence>
<dbReference type="InterPro" id="IPR039426">
    <property type="entry name" value="TonB-dep_rcpt-like"/>
</dbReference>
<evidence type="ECO:0000256" key="11">
    <source>
        <dbReference type="RuleBase" id="RU003357"/>
    </source>
</evidence>
<evidence type="ECO:0000256" key="5">
    <source>
        <dbReference type="ARBA" id="ARBA00022692"/>
    </source>
</evidence>
<reference evidence="15 16" key="1">
    <citation type="submission" date="2022-02" db="EMBL/GenBank/DDBJ databases">
        <title>Genome sequence data of Kingella unionensis sp. nov. strain CICC 24913 (CCUG 75125).</title>
        <authorList>
            <person name="Xiao M."/>
        </authorList>
    </citation>
    <scope>NUCLEOTIDE SEQUENCE [LARGE SCALE GENOMIC DNA]</scope>
    <source>
        <strain evidence="15 16">CICC 24913</strain>
    </source>
</reference>
<evidence type="ECO:0000256" key="6">
    <source>
        <dbReference type="ARBA" id="ARBA00023077"/>
    </source>
</evidence>
<proteinExistence type="inferred from homology"/>
<evidence type="ECO:0000256" key="7">
    <source>
        <dbReference type="ARBA" id="ARBA00023136"/>
    </source>
</evidence>
<dbReference type="Pfam" id="PF00593">
    <property type="entry name" value="TonB_dep_Rec_b-barrel"/>
    <property type="match status" value="1"/>
</dbReference>
<dbReference type="InterPro" id="IPR000531">
    <property type="entry name" value="Beta-barrel_TonB"/>
</dbReference>
<evidence type="ECO:0000256" key="10">
    <source>
        <dbReference type="PROSITE-ProRule" id="PRU01360"/>
    </source>
</evidence>
<keyword evidence="7 10" id="KW-0472">Membrane</keyword>
<dbReference type="PROSITE" id="PS52016">
    <property type="entry name" value="TONB_DEPENDENT_REC_3"/>
    <property type="match status" value="1"/>
</dbReference>
<feature type="domain" description="TonB-dependent receptor plug" evidence="14">
    <location>
        <begin position="16"/>
        <end position="116"/>
    </location>
</feature>
<organism evidence="15 16">
    <name type="scientific">Kingella pumchi</name>
    <dbReference type="NCBI Taxonomy" id="2779506"/>
    <lineage>
        <taxon>Bacteria</taxon>
        <taxon>Pseudomonadati</taxon>
        <taxon>Pseudomonadota</taxon>
        <taxon>Betaproteobacteria</taxon>
        <taxon>Neisseriales</taxon>
        <taxon>Neisseriaceae</taxon>
        <taxon>Kingella</taxon>
    </lineage>
</organism>
<dbReference type="Gene3D" id="2.170.130.10">
    <property type="entry name" value="TonB-dependent receptor, plug domain"/>
    <property type="match status" value="1"/>
</dbReference>
<comment type="subcellular location">
    <subcellularLocation>
        <location evidence="1 10">Cell outer membrane</location>
        <topology evidence="1 10">Multi-pass membrane protein</topology>
    </subcellularLocation>
</comment>
<dbReference type="InterPro" id="IPR036942">
    <property type="entry name" value="Beta-barrel_TonB_sf"/>
</dbReference>
<keyword evidence="5 10" id="KW-0812">Transmembrane</keyword>
<protein>
    <submittedName>
        <fullName evidence="15">TonB-dependent receptor</fullName>
    </submittedName>
</protein>
<keyword evidence="8 15" id="KW-0675">Receptor</keyword>
<keyword evidence="4 10" id="KW-1134">Transmembrane beta strand</keyword>
<evidence type="ECO:0000256" key="9">
    <source>
        <dbReference type="ARBA" id="ARBA00023237"/>
    </source>
</evidence>
<evidence type="ECO:0000259" key="13">
    <source>
        <dbReference type="Pfam" id="PF00593"/>
    </source>
</evidence>
<dbReference type="EMBL" id="JAKOOW010000001">
    <property type="protein sequence ID" value="MCG6502993.1"/>
    <property type="molecule type" value="Genomic_DNA"/>
</dbReference>
<dbReference type="InterPro" id="IPR012910">
    <property type="entry name" value="Plug_dom"/>
</dbReference>
<dbReference type="Gene3D" id="2.40.170.20">
    <property type="entry name" value="TonB-dependent receptor, beta-barrel domain"/>
    <property type="match status" value="1"/>
</dbReference>